<protein>
    <submittedName>
        <fullName evidence="3">CLUMA_CG015031, isoform A</fullName>
    </submittedName>
</protein>
<gene>
    <name evidence="3" type="ORF">CLUMA_CG015031</name>
</gene>
<feature type="signal peptide" evidence="2">
    <location>
        <begin position="1"/>
        <end position="21"/>
    </location>
</feature>
<dbReference type="InterPro" id="IPR032675">
    <property type="entry name" value="LRR_dom_sf"/>
</dbReference>
<feature type="chain" id="PRO_5012272457" evidence="2">
    <location>
        <begin position="22"/>
        <end position="306"/>
    </location>
</feature>
<keyword evidence="4" id="KW-1185">Reference proteome</keyword>
<dbReference type="InterPro" id="IPR001611">
    <property type="entry name" value="Leu-rich_rpt"/>
</dbReference>
<dbReference type="PANTHER" id="PTHR24373:SF275">
    <property type="entry name" value="TIR DOMAIN-CONTAINING PROTEIN"/>
    <property type="match status" value="1"/>
</dbReference>
<name>A0A1J1INL1_9DIPT</name>
<organism evidence="3 4">
    <name type="scientific">Clunio marinus</name>
    <dbReference type="NCBI Taxonomy" id="568069"/>
    <lineage>
        <taxon>Eukaryota</taxon>
        <taxon>Metazoa</taxon>
        <taxon>Ecdysozoa</taxon>
        <taxon>Arthropoda</taxon>
        <taxon>Hexapoda</taxon>
        <taxon>Insecta</taxon>
        <taxon>Pterygota</taxon>
        <taxon>Neoptera</taxon>
        <taxon>Endopterygota</taxon>
        <taxon>Diptera</taxon>
        <taxon>Nematocera</taxon>
        <taxon>Chironomoidea</taxon>
        <taxon>Chironomidae</taxon>
        <taxon>Clunio</taxon>
    </lineage>
</organism>
<evidence type="ECO:0000313" key="3">
    <source>
        <dbReference type="EMBL" id="CRL01815.1"/>
    </source>
</evidence>
<dbReference type="SUPFAM" id="SSF52058">
    <property type="entry name" value="L domain-like"/>
    <property type="match status" value="1"/>
</dbReference>
<evidence type="ECO:0000256" key="1">
    <source>
        <dbReference type="ARBA" id="ARBA00022729"/>
    </source>
</evidence>
<dbReference type="Pfam" id="PF13855">
    <property type="entry name" value="LRR_8"/>
    <property type="match status" value="1"/>
</dbReference>
<dbReference type="InterPro" id="IPR050328">
    <property type="entry name" value="Dev_Immune_Receptor"/>
</dbReference>
<accession>A0A1J1INL1</accession>
<dbReference type="STRING" id="568069.A0A1J1INL1"/>
<evidence type="ECO:0000313" key="4">
    <source>
        <dbReference type="Proteomes" id="UP000183832"/>
    </source>
</evidence>
<dbReference type="EMBL" id="CVRI01000056">
    <property type="protein sequence ID" value="CRL01815.1"/>
    <property type="molecule type" value="Genomic_DNA"/>
</dbReference>
<proteinExistence type="predicted"/>
<keyword evidence="1 2" id="KW-0732">Signal</keyword>
<evidence type="ECO:0000256" key="2">
    <source>
        <dbReference type="SAM" id="SignalP"/>
    </source>
</evidence>
<dbReference type="OrthoDB" id="7775671at2759"/>
<dbReference type="Gene3D" id="3.80.10.10">
    <property type="entry name" value="Ribonuclease Inhibitor"/>
    <property type="match status" value="1"/>
</dbReference>
<sequence length="306" mass="34212">MCSKTSLTFLALISIVACVNGQALGFEFDCLYEDATILDIFGYTCTLTDIDYDFSSPFYFIRVGGEHLEGRTNADVINLRIRNSTINRIPANIFNVFPNVEGLEVINCGTINFIPPDFYFADRLREVYIADNNITTLGNSAFTFAFNIEILILYQNQMNSLGPNPFINLGRATFVSIENNNITVLTPRMLRPLLSLKNFVASGNRIEELEGRMFANNPDLELAHFERNNIRAIGPSFLNINPNLESLRLSGNACIDGNFDNVTLTAIREALGECFRNSPWGTQVSLTVVGSLSIFDENDNLITRIE</sequence>
<dbReference type="PANTHER" id="PTHR24373">
    <property type="entry name" value="SLIT RELATED LEUCINE-RICH REPEAT NEURONAL PROTEIN"/>
    <property type="match status" value="1"/>
</dbReference>
<dbReference type="Proteomes" id="UP000183832">
    <property type="component" value="Unassembled WGS sequence"/>
</dbReference>
<dbReference type="PROSITE" id="PS51257">
    <property type="entry name" value="PROKAR_LIPOPROTEIN"/>
    <property type="match status" value="1"/>
</dbReference>
<dbReference type="AlphaFoldDB" id="A0A1J1INL1"/>
<reference evidence="3 4" key="1">
    <citation type="submission" date="2015-04" db="EMBL/GenBank/DDBJ databases">
        <authorList>
            <person name="Syromyatnikov M.Y."/>
            <person name="Popov V.N."/>
        </authorList>
    </citation>
    <scope>NUCLEOTIDE SEQUENCE [LARGE SCALE GENOMIC DNA]</scope>
</reference>